<dbReference type="Pfam" id="PF02447">
    <property type="entry name" value="GntP_permease"/>
    <property type="match status" value="1"/>
</dbReference>
<keyword evidence="1" id="KW-0812">Transmembrane</keyword>
<feature type="transmembrane region" description="Helical" evidence="1">
    <location>
        <begin position="6"/>
        <end position="39"/>
    </location>
</feature>
<feature type="transmembrane region" description="Helical" evidence="1">
    <location>
        <begin position="137"/>
        <end position="166"/>
    </location>
</feature>
<accession>A0A2V2NBT8</accession>
<dbReference type="GO" id="GO:0015128">
    <property type="term" value="F:gluconate transmembrane transporter activity"/>
    <property type="evidence" value="ECO:0007669"/>
    <property type="project" value="InterPro"/>
</dbReference>
<organism evidence="2 3">
    <name type="scientific">Methanospirillum lacunae</name>
    <dbReference type="NCBI Taxonomy" id="668570"/>
    <lineage>
        <taxon>Archaea</taxon>
        <taxon>Methanobacteriati</taxon>
        <taxon>Methanobacteriota</taxon>
        <taxon>Stenosarchaea group</taxon>
        <taxon>Methanomicrobia</taxon>
        <taxon>Methanomicrobiales</taxon>
        <taxon>Methanospirillaceae</taxon>
        <taxon>Methanospirillum</taxon>
    </lineage>
</organism>
<sequence>MDPLIAFVITLGLITIISIWYRISPFFTLIGGAIVFGLLTGMSPDSTMQGIITGIGKVFSAFGIIILCGSVIAKLLQEQHYIEDIVADIHKYVKNPPVIAGLSGYILSVPITCCITAYIMLNPILDRLEIDTRRRNILLYLAAIGGIISYALVFPTPVVIPLFSAFSGGMSPVFFDSISIPLSLLILAGIFLYFRFVYPNQILPSGAGSIDVLSGISHSNEPDFNQGIHWRAWAPFIAILISIPIALIVLKLSQGSMINFIMLVGAITAIGFAPSSVRTQGLSQGAKHAGLIIFDICGAGALGFVIVKSGFAQVALEQLTHLIPIIFVPFVLAALIETAQGSRVVTAVITSEILVGSDVINSIHPIPLIFLISAGSCIVSYVTDPFFWLVQRTTGDDIKTVVTHYTMPIAFAGIGIFIMAVILEYLVFGNL</sequence>
<name>A0A2V2NBT8_9EURY</name>
<evidence type="ECO:0000313" key="3">
    <source>
        <dbReference type="Proteomes" id="UP000245657"/>
    </source>
</evidence>
<dbReference type="GO" id="GO:0005886">
    <property type="term" value="C:plasma membrane"/>
    <property type="evidence" value="ECO:0007669"/>
    <property type="project" value="TreeGrafter"/>
</dbReference>
<comment type="caution">
    <text evidence="2">The sequence shown here is derived from an EMBL/GenBank/DDBJ whole genome shotgun (WGS) entry which is preliminary data.</text>
</comment>
<dbReference type="GeneID" id="97550024"/>
<feature type="transmembrane region" description="Helical" evidence="1">
    <location>
        <begin position="319"/>
        <end position="336"/>
    </location>
</feature>
<keyword evidence="1" id="KW-0472">Membrane</keyword>
<reference evidence="2 3" key="1">
    <citation type="submission" date="2018-05" db="EMBL/GenBank/DDBJ databases">
        <title>Draft genome of Methanospirillum lacunae Ki8-1.</title>
        <authorList>
            <person name="Dueholm M.S."/>
            <person name="Nielsen P.H."/>
            <person name="Bakmann L.F."/>
            <person name="Otzen D.E."/>
        </authorList>
    </citation>
    <scope>NUCLEOTIDE SEQUENCE [LARGE SCALE GENOMIC DNA]</scope>
    <source>
        <strain evidence="2 3">Ki8-1</strain>
    </source>
</reference>
<protein>
    <submittedName>
        <fullName evidence="2">Citrate transporter</fullName>
    </submittedName>
</protein>
<feature type="transmembrane region" description="Helical" evidence="1">
    <location>
        <begin position="256"/>
        <end position="277"/>
    </location>
</feature>
<feature type="transmembrane region" description="Helical" evidence="1">
    <location>
        <begin position="289"/>
        <end position="307"/>
    </location>
</feature>
<feature type="transmembrane region" description="Helical" evidence="1">
    <location>
        <begin position="51"/>
        <end position="73"/>
    </location>
</feature>
<feature type="transmembrane region" description="Helical" evidence="1">
    <location>
        <begin position="409"/>
        <end position="428"/>
    </location>
</feature>
<keyword evidence="3" id="KW-1185">Reference proteome</keyword>
<dbReference type="RefSeq" id="WP_109967942.1">
    <property type="nucleotide sequence ID" value="NZ_CP176093.1"/>
</dbReference>
<feature type="transmembrane region" description="Helical" evidence="1">
    <location>
        <begin position="232"/>
        <end position="250"/>
    </location>
</feature>
<dbReference type="AlphaFoldDB" id="A0A2V2NBT8"/>
<dbReference type="EMBL" id="QGMY01000004">
    <property type="protein sequence ID" value="PWR73041.1"/>
    <property type="molecule type" value="Genomic_DNA"/>
</dbReference>
<evidence type="ECO:0000256" key="1">
    <source>
        <dbReference type="SAM" id="Phobius"/>
    </source>
</evidence>
<feature type="transmembrane region" description="Helical" evidence="1">
    <location>
        <begin position="102"/>
        <end position="125"/>
    </location>
</feature>
<dbReference type="Proteomes" id="UP000245657">
    <property type="component" value="Unassembled WGS sequence"/>
</dbReference>
<dbReference type="OrthoDB" id="99138at2157"/>
<proteinExistence type="predicted"/>
<dbReference type="PANTHER" id="PTHR30354">
    <property type="entry name" value="GNT FAMILY GLUCONATE TRANSPORTER"/>
    <property type="match status" value="1"/>
</dbReference>
<keyword evidence="1" id="KW-1133">Transmembrane helix</keyword>
<dbReference type="PANTHER" id="PTHR30354:SF11">
    <property type="entry name" value="PERMEASE"/>
    <property type="match status" value="1"/>
</dbReference>
<gene>
    <name evidence="2" type="ORF">DK846_05515</name>
</gene>
<dbReference type="InterPro" id="IPR003474">
    <property type="entry name" value="Glcn_transporter"/>
</dbReference>
<feature type="transmembrane region" description="Helical" evidence="1">
    <location>
        <begin position="178"/>
        <end position="198"/>
    </location>
</feature>
<feature type="transmembrane region" description="Helical" evidence="1">
    <location>
        <begin position="368"/>
        <end position="389"/>
    </location>
</feature>
<evidence type="ECO:0000313" key="2">
    <source>
        <dbReference type="EMBL" id="PWR73041.1"/>
    </source>
</evidence>